<dbReference type="OrthoDB" id="1305902at2759"/>
<gene>
    <name evidence="2" type="ORF">E5676_scaffold1610G00360</name>
    <name evidence="1" type="ORF">E6C27_scaffold270G00250</name>
</gene>
<evidence type="ECO:0000313" key="4">
    <source>
        <dbReference type="Proteomes" id="UP000321947"/>
    </source>
</evidence>
<dbReference type="AlphaFoldDB" id="A0A5D3CSC7"/>
<proteinExistence type="predicted"/>
<name>A0A5D3CSC7_CUCMM</name>
<dbReference type="EMBL" id="SSTD01009053">
    <property type="protein sequence ID" value="TYK14793.1"/>
    <property type="molecule type" value="Genomic_DNA"/>
</dbReference>
<dbReference type="Proteomes" id="UP000321947">
    <property type="component" value="Unassembled WGS sequence"/>
</dbReference>
<accession>A0A5D3CSC7</accession>
<evidence type="ECO:0000313" key="1">
    <source>
        <dbReference type="EMBL" id="KAA0038192.1"/>
    </source>
</evidence>
<sequence>MFGENSHFEIKHIMLQMIQNTNNLSSYNQINETLDSIAINNEEWDDDGFDSHRGGRGKNEEGLDRNVMVVPQGQMTAMNNLLQLMVFLQVNAASSSFQSVKQVDEIGCMRFGSPHKIDACPLNIEIVAYVKHDPYSNTYNPRWRNHPNFVGRTGSTTSKMTWSSR</sequence>
<evidence type="ECO:0000313" key="2">
    <source>
        <dbReference type="EMBL" id="TYK14793.1"/>
    </source>
</evidence>
<evidence type="ECO:0000313" key="3">
    <source>
        <dbReference type="Proteomes" id="UP000321393"/>
    </source>
</evidence>
<organism evidence="2 4">
    <name type="scientific">Cucumis melo var. makuwa</name>
    <name type="common">Oriental melon</name>
    <dbReference type="NCBI Taxonomy" id="1194695"/>
    <lineage>
        <taxon>Eukaryota</taxon>
        <taxon>Viridiplantae</taxon>
        <taxon>Streptophyta</taxon>
        <taxon>Embryophyta</taxon>
        <taxon>Tracheophyta</taxon>
        <taxon>Spermatophyta</taxon>
        <taxon>Magnoliopsida</taxon>
        <taxon>eudicotyledons</taxon>
        <taxon>Gunneridae</taxon>
        <taxon>Pentapetalae</taxon>
        <taxon>rosids</taxon>
        <taxon>fabids</taxon>
        <taxon>Cucurbitales</taxon>
        <taxon>Cucurbitaceae</taxon>
        <taxon>Benincaseae</taxon>
        <taxon>Cucumis</taxon>
    </lineage>
</organism>
<dbReference type="Proteomes" id="UP000321393">
    <property type="component" value="Unassembled WGS sequence"/>
</dbReference>
<reference evidence="3 4" key="1">
    <citation type="submission" date="2019-08" db="EMBL/GenBank/DDBJ databases">
        <title>Draft genome sequences of two oriental melons (Cucumis melo L. var makuwa).</title>
        <authorList>
            <person name="Kwon S.-Y."/>
        </authorList>
    </citation>
    <scope>NUCLEOTIDE SEQUENCE [LARGE SCALE GENOMIC DNA]</scope>
    <source>
        <strain evidence="4">cv. Chang Bougi</strain>
        <strain evidence="3">cv. SW 3</strain>
        <tissue evidence="2">Leaf</tissue>
    </source>
</reference>
<comment type="caution">
    <text evidence="2">The sequence shown here is derived from an EMBL/GenBank/DDBJ whole genome shotgun (WGS) entry which is preliminary data.</text>
</comment>
<protein>
    <submittedName>
        <fullName evidence="2">Uncharacterized protein</fullName>
    </submittedName>
</protein>
<dbReference type="EMBL" id="SSTE01018746">
    <property type="protein sequence ID" value="KAA0038192.1"/>
    <property type="molecule type" value="Genomic_DNA"/>
</dbReference>